<evidence type="ECO:0000256" key="3">
    <source>
        <dbReference type="ARBA" id="ARBA00023277"/>
    </source>
</evidence>
<evidence type="ECO:0000256" key="1">
    <source>
        <dbReference type="ARBA" id="ARBA00007240"/>
    </source>
</evidence>
<dbReference type="PANTHER" id="PTHR31268">
    <property type="match status" value="1"/>
</dbReference>
<evidence type="ECO:0000256" key="2">
    <source>
        <dbReference type="ARBA" id="ARBA00012708"/>
    </source>
</evidence>
<dbReference type="SUPFAM" id="SSF51445">
    <property type="entry name" value="(Trans)glycosidases"/>
    <property type="match status" value="1"/>
</dbReference>
<dbReference type="EC" id="2.4.1.82" evidence="2"/>
<evidence type="ECO:0000313" key="5">
    <source>
        <dbReference type="EMBL" id="KAL1542015.1"/>
    </source>
</evidence>
<evidence type="ECO:0000256" key="4">
    <source>
        <dbReference type="ARBA" id="ARBA00049426"/>
    </source>
</evidence>
<comment type="caution">
    <text evidence="5">The sequence shown here is derived from an EMBL/GenBank/DDBJ whole genome shotgun (WGS) entry which is preliminary data.</text>
</comment>
<accession>A0ABD1GE60</accession>
<comment type="similarity">
    <text evidence="1">Belongs to the glycosyl hydrolases 36 family.</text>
</comment>
<comment type="catalytic activity">
    <reaction evidence="4">
        <text>alpha-D-galactosyl-(1-&gt;3)-1D-myo-inositol + sucrose = raffinose + myo-inositol</text>
        <dbReference type="Rhea" id="RHEA:20161"/>
        <dbReference type="ChEBI" id="CHEBI:16634"/>
        <dbReference type="ChEBI" id="CHEBI:17268"/>
        <dbReference type="ChEBI" id="CHEBI:17505"/>
        <dbReference type="ChEBI" id="CHEBI:17992"/>
        <dbReference type="EC" id="2.4.1.82"/>
    </reaction>
</comment>
<keyword evidence="5" id="KW-0808">Transferase</keyword>
<proteinExistence type="inferred from homology"/>
<dbReference type="Pfam" id="PF05691">
    <property type="entry name" value="Raffinose_syn"/>
    <property type="match status" value="1"/>
</dbReference>
<name>A0ABD1GE60_SALDI</name>
<dbReference type="Gene3D" id="3.20.20.70">
    <property type="entry name" value="Aldolase class I"/>
    <property type="match status" value="1"/>
</dbReference>
<dbReference type="GO" id="GO:0047274">
    <property type="term" value="F:galactinol-sucrose galactosyltransferase activity"/>
    <property type="evidence" value="ECO:0007669"/>
    <property type="project" value="UniProtKB-EC"/>
</dbReference>
<dbReference type="PANTHER" id="PTHR31268:SF10">
    <property type="entry name" value="GALACTINOL--SUCROSE GALACTOSYLTRANSFERASE"/>
    <property type="match status" value="1"/>
</dbReference>
<dbReference type="InterPro" id="IPR017853">
    <property type="entry name" value="GH"/>
</dbReference>
<reference evidence="5 6" key="1">
    <citation type="submission" date="2024-06" db="EMBL/GenBank/DDBJ databases">
        <title>A chromosome level genome sequence of Diviner's sage (Salvia divinorum).</title>
        <authorList>
            <person name="Ford S.A."/>
            <person name="Ro D.-K."/>
            <person name="Ness R.W."/>
            <person name="Phillips M.A."/>
        </authorList>
    </citation>
    <scope>NUCLEOTIDE SEQUENCE [LARGE SCALE GENOMIC DNA]</scope>
    <source>
        <strain evidence="5">SAF-2024a</strain>
        <tissue evidence="5">Leaf</tissue>
    </source>
</reference>
<dbReference type="AlphaFoldDB" id="A0ABD1GE60"/>
<dbReference type="EMBL" id="JBEAFC010000009">
    <property type="protein sequence ID" value="KAL1542015.1"/>
    <property type="molecule type" value="Genomic_DNA"/>
</dbReference>
<evidence type="ECO:0000313" key="6">
    <source>
        <dbReference type="Proteomes" id="UP001567538"/>
    </source>
</evidence>
<dbReference type="InterPro" id="IPR008811">
    <property type="entry name" value="Glycosyl_hydrolases_36"/>
</dbReference>
<organism evidence="5 6">
    <name type="scientific">Salvia divinorum</name>
    <name type="common">Maria pastora</name>
    <name type="synonym">Diviner's sage</name>
    <dbReference type="NCBI Taxonomy" id="28513"/>
    <lineage>
        <taxon>Eukaryota</taxon>
        <taxon>Viridiplantae</taxon>
        <taxon>Streptophyta</taxon>
        <taxon>Embryophyta</taxon>
        <taxon>Tracheophyta</taxon>
        <taxon>Spermatophyta</taxon>
        <taxon>Magnoliopsida</taxon>
        <taxon>eudicotyledons</taxon>
        <taxon>Gunneridae</taxon>
        <taxon>Pentapetalae</taxon>
        <taxon>asterids</taxon>
        <taxon>lamiids</taxon>
        <taxon>Lamiales</taxon>
        <taxon>Lamiaceae</taxon>
        <taxon>Nepetoideae</taxon>
        <taxon>Mentheae</taxon>
        <taxon>Salviinae</taxon>
        <taxon>Salvia</taxon>
        <taxon>Salvia subgen. Calosphace</taxon>
    </lineage>
</organism>
<keyword evidence="3" id="KW-0119">Carbohydrate metabolism</keyword>
<keyword evidence="6" id="KW-1185">Reference proteome</keyword>
<keyword evidence="5" id="KW-0328">Glycosyltransferase</keyword>
<protein>
    <recommendedName>
        <fullName evidence="2">galactinol--sucrose galactosyltransferase</fullName>
        <ecNumber evidence="2">2.4.1.82</ecNumber>
    </recommendedName>
</protein>
<dbReference type="InterPro" id="IPR013785">
    <property type="entry name" value="Aldolase_TIM"/>
</dbReference>
<dbReference type="Proteomes" id="UP001567538">
    <property type="component" value="Unassembled WGS sequence"/>
</dbReference>
<gene>
    <name evidence="5" type="ORF">AAHA92_26156</name>
</gene>
<sequence length="842" mass="93483">MPISTTFSAAAAIYSSRSSRIFFKRLPTKPSHYPRITPDSAHSITPNSRKGSIFSDSNRFSSYHTRISDRSSSRCKTFAGVALKAEAAMTVAAAAPICVEGGSLLVNGKVVLEGVPQNVAVCPVIDGLSSSSAAFIGASSSEPSSRHVFSLGILRECRFMCLFRHKIWWMIPRHGSSASDIRMETQMLLLELREESTVQDDDSCLAQSADNNTSYVLFLPVLEGQFRATLQGNSANELEFCVESGDAHVQTTHVSEAVFVKSGSNPFELIHDSLRILESHKGTFTRIEHKKKPTHLDWFGWCTWDAFYKDVTPRGIREGLESLLEGACPPKFIIIDDGWQDTFDEFQKEGEPCAEGTQFAIRLAGLKESSKFKESGADMSCHDLHDFVKFIKENHGLKYVYVWHALVGYWGGLLPSSEKMKKYNPKLVYPIQSPGNVGNTRDIAMDYLEKYGVGLIDPEKVYDFYDDLHSYLSSSGVDGVKVDIQTLLETLGAGHGGRVSLTRKYQMALEESVARNFLENNLICCMSLNSDSIYSSKRSATARASEDFMPREPTFQTLHVASVAFNSLLLGEIMVPDWDMFQSHHYTAEFHGAARAVGGCPVYVSDKPGNHDFKLLKKLVLPDGSILRGRYAGRPTRDCLFVDTVMDGKSLLKIWNLNKLTGVVGVFNCQGAGDWSLRNEEKQDPKPISLSGSVSPRDLEFLDELADERWNGDCAVYAFHSGSLSRLPREGSQQVTLFTLECEVFTISPIQTVNKTLDFAPIGLIDMFNSGGATEGLSFSHDEPSIRIEARGCGRFGAYSNEKPTHCTVDGEKVDFEYEPDNELLIVNLEGECRIKNINIYY</sequence>